<evidence type="ECO:0000256" key="1">
    <source>
        <dbReference type="SAM" id="MobiDB-lite"/>
    </source>
</evidence>
<comment type="caution">
    <text evidence="2">The sequence shown here is derived from an EMBL/GenBank/DDBJ whole genome shotgun (WGS) entry which is preliminary data.</text>
</comment>
<dbReference type="Gene3D" id="3.90.180.10">
    <property type="entry name" value="Medium-chain alcohol dehydrogenases, catalytic domain"/>
    <property type="match status" value="1"/>
</dbReference>
<keyword evidence="3" id="KW-1185">Reference proteome</keyword>
<dbReference type="Pfam" id="PF13602">
    <property type="entry name" value="ADH_zinc_N_2"/>
    <property type="match status" value="1"/>
</dbReference>
<proteinExistence type="predicted"/>
<reference evidence="2 3" key="1">
    <citation type="submission" date="2020-05" db="EMBL/GenBank/DDBJ databases">
        <title>Draft Genome Sequence of Ochrobactrum soli Isolated from Stable Fly Gut.</title>
        <authorList>
            <person name="Pileggi M.T."/>
            <person name="Vazhakkala L.J."/>
            <person name="Wong C.N."/>
        </authorList>
    </citation>
    <scope>NUCLEOTIDE SEQUENCE [LARGE SCALE GENOMIC DNA]</scope>
    <source>
        <strain evidence="2 3">MTP-C0764</strain>
    </source>
</reference>
<dbReference type="Proteomes" id="UP000574931">
    <property type="component" value="Unassembled WGS sequence"/>
</dbReference>
<dbReference type="Gene3D" id="3.40.50.720">
    <property type="entry name" value="NAD(P)-binding Rossmann-like Domain"/>
    <property type="match status" value="1"/>
</dbReference>
<dbReference type="AlphaFoldDB" id="A0A849KWY4"/>
<evidence type="ECO:0000313" key="3">
    <source>
        <dbReference type="Proteomes" id="UP000574931"/>
    </source>
</evidence>
<evidence type="ECO:0000313" key="2">
    <source>
        <dbReference type="EMBL" id="NNU63008.1"/>
    </source>
</evidence>
<gene>
    <name evidence="2" type="ORF">HKX02_22510</name>
</gene>
<name>A0A849KWY4_9HYPH</name>
<sequence length="70" mass="7354">MAGLSGHAGIHTPAQRCAPKGRLREISKLSDAGPIRPIVDKVYPFAQTPEALGYVETGRAKGKVVVAVSQ</sequence>
<accession>A0A849KWY4</accession>
<dbReference type="EMBL" id="JABFCY010000018">
    <property type="protein sequence ID" value="NNU63008.1"/>
    <property type="molecule type" value="Genomic_DNA"/>
</dbReference>
<protein>
    <submittedName>
        <fullName evidence="2">Zinc-binding dehydrogenase</fullName>
    </submittedName>
</protein>
<feature type="region of interest" description="Disordered" evidence="1">
    <location>
        <begin position="1"/>
        <end position="22"/>
    </location>
</feature>
<organism evidence="2 3">
    <name type="scientific">Ochrobactrum soli</name>
    <dbReference type="NCBI Taxonomy" id="2448455"/>
    <lineage>
        <taxon>Bacteria</taxon>
        <taxon>Pseudomonadati</taxon>
        <taxon>Pseudomonadota</taxon>
        <taxon>Alphaproteobacteria</taxon>
        <taxon>Hyphomicrobiales</taxon>
        <taxon>Brucellaceae</taxon>
        <taxon>Brucella/Ochrobactrum group</taxon>
        <taxon>Ochrobactrum</taxon>
    </lineage>
</organism>